<accession>A0A9P7VZ16</accession>
<dbReference type="AlphaFoldDB" id="A0A9P7VZ16"/>
<gene>
    <name evidence="1" type="ORF">BT62DRAFT_1002109</name>
</gene>
<dbReference type="GeneID" id="66099101"/>
<proteinExistence type="predicted"/>
<organism evidence="1 2">
    <name type="scientific">Guyanagaster necrorhizus</name>
    <dbReference type="NCBI Taxonomy" id="856835"/>
    <lineage>
        <taxon>Eukaryota</taxon>
        <taxon>Fungi</taxon>
        <taxon>Dikarya</taxon>
        <taxon>Basidiomycota</taxon>
        <taxon>Agaricomycotina</taxon>
        <taxon>Agaricomycetes</taxon>
        <taxon>Agaricomycetidae</taxon>
        <taxon>Agaricales</taxon>
        <taxon>Marasmiineae</taxon>
        <taxon>Physalacriaceae</taxon>
        <taxon>Guyanagaster</taxon>
    </lineage>
</organism>
<dbReference type="Proteomes" id="UP000812287">
    <property type="component" value="Unassembled WGS sequence"/>
</dbReference>
<evidence type="ECO:0000313" key="1">
    <source>
        <dbReference type="EMBL" id="KAG7449803.1"/>
    </source>
</evidence>
<name>A0A9P7VZ16_9AGAR</name>
<evidence type="ECO:0000313" key="2">
    <source>
        <dbReference type="Proteomes" id="UP000812287"/>
    </source>
</evidence>
<comment type="caution">
    <text evidence="1">The sequence shown here is derived from an EMBL/GenBank/DDBJ whole genome shotgun (WGS) entry which is preliminary data.</text>
</comment>
<dbReference type="EMBL" id="MU250527">
    <property type="protein sequence ID" value="KAG7449803.1"/>
    <property type="molecule type" value="Genomic_DNA"/>
</dbReference>
<reference evidence="1" key="1">
    <citation type="submission" date="2020-11" db="EMBL/GenBank/DDBJ databases">
        <title>Adaptations for nitrogen fixation in a non-lichenized fungal sporocarp promotes dispersal by wood-feeding termites.</title>
        <authorList>
            <consortium name="DOE Joint Genome Institute"/>
            <person name="Koch R.A."/>
            <person name="Yoon G."/>
            <person name="Arayal U."/>
            <person name="Lail K."/>
            <person name="Amirebrahimi M."/>
            <person name="Labutti K."/>
            <person name="Lipzen A."/>
            <person name="Riley R."/>
            <person name="Barry K."/>
            <person name="Henrissat B."/>
            <person name="Grigoriev I.V."/>
            <person name="Herr J.R."/>
            <person name="Aime M.C."/>
        </authorList>
    </citation>
    <scope>NUCLEOTIDE SEQUENCE</scope>
    <source>
        <strain evidence="1">MCA 3950</strain>
    </source>
</reference>
<dbReference type="RefSeq" id="XP_043043303.1">
    <property type="nucleotide sequence ID" value="XM_043176814.1"/>
</dbReference>
<sequence>MPGNALYVEWPILIGKTSWLVLHSYELYELNVDMGFTRGFATNTVGVSTFSSAGNYFAQNNWRLGCTKLKGYRTQILYTYNNNMLEFQNDMARNERNMTPRNGEQREKELVFLAYHGNKLLPLQLRNPEPDVGLLGISHFPSHYPGIQTLRWRRFNSCRDRIIFPSIHCTIPLIRRNTRCGVSTVLPTQTLYVDTGHDNA</sequence>
<keyword evidence="2" id="KW-1185">Reference proteome</keyword>
<protein>
    <submittedName>
        <fullName evidence="1">Uncharacterized protein</fullName>
    </submittedName>
</protein>